<sequence>MVAPYFSGLLIGLCPFLCVQLFQKTKDVSLIGPLQWIISYRICLGIRMLS</sequence>
<evidence type="ECO:0000313" key="1">
    <source>
        <dbReference type="EMBL" id="PRQ44686.1"/>
    </source>
</evidence>
<organism evidence="1 2">
    <name type="scientific">Rosa chinensis</name>
    <name type="common">China rose</name>
    <dbReference type="NCBI Taxonomy" id="74649"/>
    <lineage>
        <taxon>Eukaryota</taxon>
        <taxon>Viridiplantae</taxon>
        <taxon>Streptophyta</taxon>
        <taxon>Embryophyta</taxon>
        <taxon>Tracheophyta</taxon>
        <taxon>Spermatophyta</taxon>
        <taxon>Magnoliopsida</taxon>
        <taxon>eudicotyledons</taxon>
        <taxon>Gunneridae</taxon>
        <taxon>Pentapetalae</taxon>
        <taxon>rosids</taxon>
        <taxon>fabids</taxon>
        <taxon>Rosales</taxon>
        <taxon>Rosaceae</taxon>
        <taxon>Rosoideae</taxon>
        <taxon>Rosoideae incertae sedis</taxon>
        <taxon>Rosa</taxon>
    </lineage>
</organism>
<dbReference type="Proteomes" id="UP000238479">
    <property type="component" value="Chromosome 3"/>
</dbReference>
<proteinExistence type="predicted"/>
<protein>
    <submittedName>
        <fullName evidence="1">Uncharacterized protein</fullName>
    </submittedName>
</protein>
<gene>
    <name evidence="1" type="ORF">RchiOBHm_Chr3g0481951</name>
</gene>
<dbReference type="EMBL" id="PDCK01000041">
    <property type="protein sequence ID" value="PRQ44686.1"/>
    <property type="molecule type" value="Genomic_DNA"/>
</dbReference>
<dbReference type="Gramene" id="PRQ44686">
    <property type="protein sequence ID" value="PRQ44686"/>
    <property type="gene ID" value="RchiOBHm_Chr3g0481951"/>
</dbReference>
<dbReference type="AlphaFoldDB" id="A0A2P6RE40"/>
<evidence type="ECO:0000313" key="2">
    <source>
        <dbReference type="Proteomes" id="UP000238479"/>
    </source>
</evidence>
<keyword evidence="2" id="KW-1185">Reference proteome</keyword>
<reference evidence="1 2" key="1">
    <citation type="journal article" date="2018" name="Nat. Genet.">
        <title>The Rosa genome provides new insights in the design of modern roses.</title>
        <authorList>
            <person name="Bendahmane M."/>
        </authorList>
    </citation>
    <scope>NUCLEOTIDE SEQUENCE [LARGE SCALE GENOMIC DNA]</scope>
    <source>
        <strain evidence="2">cv. Old Blush</strain>
    </source>
</reference>
<comment type="caution">
    <text evidence="1">The sequence shown here is derived from an EMBL/GenBank/DDBJ whole genome shotgun (WGS) entry which is preliminary data.</text>
</comment>
<name>A0A2P6RE40_ROSCH</name>
<accession>A0A2P6RE40</accession>